<protein>
    <submittedName>
        <fullName evidence="2">Uncharacterized protein</fullName>
    </submittedName>
</protein>
<dbReference type="OrthoDB" id="3270420at2759"/>
<feature type="region of interest" description="Disordered" evidence="1">
    <location>
        <begin position="101"/>
        <end position="145"/>
    </location>
</feature>
<dbReference type="AlphaFoldDB" id="A0A0C9XH49"/>
<keyword evidence="3" id="KW-1185">Reference proteome</keyword>
<accession>A0A0C9XH49</accession>
<sequence>MESVREDAHWRNVLGANTVDHTDPGERVLDLPFADIQEFELHIHDSPDPFSCSCDGRPIPRREEDPAQPQALRPTHVRFHSRVRITSGFRRHRRQSSLHHAIDQNLFTGSSPGSSLSSESGSASSSISAPLRTRTGGEPGKSGWGVLGQRIRFLPQNNSQKQKSGKGRRETKHIITNERTPLTWSPAHPSYLNAPPIEYGSLAHESSEEPRISRRIWPRRLTSNRWWWWRLHLIICCRSTEESDSFVE</sequence>
<feature type="region of interest" description="Disordered" evidence="1">
    <location>
        <begin position="151"/>
        <end position="170"/>
    </location>
</feature>
<proteinExistence type="predicted"/>
<evidence type="ECO:0000313" key="2">
    <source>
        <dbReference type="EMBL" id="KIK04296.1"/>
    </source>
</evidence>
<evidence type="ECO:0000256" key="1">
    <source>
        <dbReference type="SAM" id="MobiDB-lite"/>
    </source>
</evidence>
<name>A0A0C9XH49_9AGAR</name>
<dbReference type="Proteomes" id="UP000054477">
    <property type="component" value="Unassembled WGS sequence"/>
</dbReference>
<reference evidence="2 3" key="1">
    <citation type="submission" date="2014-04" db="EMBL/GenBank/DDBJ databases">
        <authorList>
            <consortium name="DOE Joint Genome Institute"/>
            <person name="Kuo A."/>
            <person name="Kohler A."/>
            <person name="Nagy L.G."/>
            <person name="Floudas D."/>
            <person name="Copeland A."/>
            <person name="Barry K.W."/>
            <person name="Cichocki N."/>
            <person name="Veneault-Fourrey C."/>
            <person name="LaButti K."/>
            <person name="Lindquist E.A."/>
            <person name="Lipzen A."/>
            <person name="Lundell T."/>
            <person name="Morin E."/>
            <person name="Murat C."/>
            <person name="Sun H."/>
            <person name="Tunlid A."/>
            <person name="Henrissat B."/>
            <person name="Grigoriev I.V."/>
            <person name="Hibbett D.S."/>
            <person name="Martin F."/>
            <person name="Nordberg H.P."/>
            <person name="Cantor M.N."/>
            <person name="Hua S.X."/>
        </authorList>
    </citation>
    <scope>NUCLEOTIDE SEQUENCE [LARGE SCALE GENOMIC DNA]</scope>
    <source>
        <strain evidence="2 3">LaAM-08-1</strain>
    </source>
</reference>
<evidence type="ECO:0000313" key="3">
    <source>
        <dbReference type="Proteomes" id="UP000054477"/>
    </source>
</evidence>
<organism evidence="2 3">
    <name type="scientific">Laccaria amethystina LaAM-08-1</name>
    <dbReference type="NCBI Taxonomy" id="1095629"/>
    <lineage>
        <taxon>Eukaryota</taxon>
        <taxon>Fungi</taxon>
        <taxon>Dikarya</taxon>
        <taxon>Basidiomycota</taxon>
        <taxon>Agaricomycotina</taxon>
        <taxon>Agaricomycetes</taxon>
        <taxon>Agaricomycetidae</taxon>
        <taxon>Agaricales</taxon>
        <taxon>Agaricineae</taxon>
        <taxon>Hydnangiaceae</taxon>
        <taxon>Laccaria</taxon>
    </lineage>
</organism>
<feature type="compositionally biased region" description="Low complexity" evidence="1">
    <location>
        <begin position="109"/>
        <end position="128"/>
    </location>
</feature>
<dbReference type="HOGENOM" id="CLU_1120314_0_0_1"/>
<gene>
    <name evidence="2" type="ORF">K443DRAFT_4758</name>
</gene>
<dbReference type="EMBL" id="KN838571">
    <property type="protein sequence ID" value="KIK04296.1"/>
    <property type="molecule type" value="Genomic_DNA"/>
</dbReference>
<reference evidence="3" key="2">
    <citation type="submission" date="2015-01" db="EMBL/GenBank/DDBJ databases">
        <title>Evolutionary Origins and Diversification of the Mycorrhizal Mutualists.</title>
        <authorList>
            <consortium name="DOE Joint Genome Institute"/>
            <consortium name="Mycorrhizal Genomics Consortium"/>
            <person name="Kohler A."/>
            <person name="Kuo A."/>
            <person name="Nagy L.G."/>
            <person name="Floudas D."/>
            <person name="Copeland A."/>
            <person name="Barry K.W."/>
            <person name="Cichocki N."/>
            <person name="Veneault-Fourrey C."/>
            <person name="LaButti K."/>
            <person name="Lindquist E.A."/>
            <person name="Lipzen A."/>
            <person name="Lundell T."/>
            <person name="Morin E."/>
            <person name="Murat C."/>
            <person name="Riley R."/>
            <person name="Ohm R."/>
            <person name="Sun H."/>
            <person name="Tunlid A."/>
            <person name="Henrissat B."/>
            <person name="Grigoriev I.V."/>
            <person name="Hibbett D.S."/>
            <person name="Martin F."/>
        </authorList>
    </citation>
    <scope>NUCLEOTIDE SEQUENCE [LARGE SCALE GENOMIC DNA]</scope>
    <source>
        <strain evidence="3">LaAM-08-1</strain>
    </source>
</reference>